<dbReference type="Pfam" id="PF04263">
    <property type="entry name" value="TPK_catalytic"/>
    <property type="match status" value="1"/>
</dbReference>
<dbReference type="CDD" id="cd07995">
    <property type="entry name" value="TPK"/>
    <property type="match status" value="1"/>
</dbReference>
<protein>
    <recommendedName>
        <fullName evidence="5">Thiamine diphosphokinase</fullName>
        <ecNumber evidence="5">2.7.6.2</ecNumber>
    </recommendedName>
</protein>
<dbReference type="SUPFAM" id="SSF63999">
    <property type="entry name" value="Thiamin pyrophosphokinase, catalytic domain"/>
    <property type="match status" value="1"/>
</dbReference>
<dbReference type="Pfam" id="PF04265">
    <property type="entry name" value="TPK_B1_binding"/>
    <property type="match status" value="1"/>
</dbReference>
<name>A0A5B9DS75_9HYPH</name>
<dbReference type="GO" id="GO:0016301">
    <property type="term" value="F:kinase activity"/>
    <property type="evidence" value="ECO:0007669"/>
    <property type="project" value="UniProtKB-KW"/>
</dbReference>
<evidence type="ECO:0000256" key="3">
    <source>
        <dbReference type="ARBA" id="ARBA00022777"/>
    </source>
</evidence>
<keyword evidence="3 8" id="KW-0418">Kinase</keyword>
<dbReference type="EC" id="2.7.6.2" evidence="5"/>
<keyword evidence="4" id="KW-0067">ATP-binding</keyword>
<evidence type="ECO:0000313" key="8">
    <source>
        <dbReference type="EMBL" id="QEE21902.1"/>
    </source>
</evidence>
<dbReference type="PANTHER" id="PTHR41299:SF1">
    <property type="entry name" value="THIAMINE PYROPHOSPHOKINASE"/>
    <property type="match status" value="1"/>
</dbReference>
<evidence type="ECO:0000259" key="6">
    <source>
        <dbReference type="Pfam" id="PF04263"/>
    </source>
</evidence>
<evidence type="ECO:0000256" key="1">
    <source>
        <dbReference type="ARBA" id="ARBA00022679"/>
    </source>
</evidence>
<dbReference type="GO" id="GO:0030975">
    <property type="term" value="F:thiamine binding"/>
    <property type="evidence" value="ECO:0007669"/>
    <property type="project" value="InterPro"/>
</dbReference>
<feature type="domain" description="Thiamin pyrophosphokinase thiamin-binding" evidence="7">
    <location>
        <begin position="162"/>
        <end position="211"/>
    </location>
</feature>
<organism evidence="8 9">
    <name type="scientific">Paradevosia tibetensis</name>
    <dbReference type="NCBI Taxonomy" id="1447062"/>
    <lineage>
        <taxon>Bacteria</taxon>
        <taxon>Pseudomonadati</taxon>
        <taxon>Pseudomonadota</taxon>
        <taxon>Alphaproteobacteria</taxon>
        <taxon>Hyphomicrobiales</taxon>
        <taxon>Devosiaceae</taxon>
        <taxon>Paradevosia</taxon>
    </lineage>
</organism>
<evidence type="ECO:0000259" key="7">
    <source>
        <dbReference type="Pfam" id="PF04265"/>
    </source>
</evidence>
<reference evidence="8 9" key="1">
    <citation type="journal article" date="2015" name="Int. J. Syst. Evol. Microbiol.">
        <title>Youhaiella tibetensis gen. nov., sp. nov., isolated from subsurface sediment.</title>
        <authorList>
            <person name="Wang Y.X."/>
            <person name="Huang F.Q."/>
            <person name="Nogi Y."/>
            <person name="Pang S.J."/>
            <person name="Wang P.K."/>
            <person name="Lv J."/>
        </authorList>
    </citation>
    <scope>NUCLEOTIDE SEQUENCE [LARGE SCALE GENOMIC DNA]</scope>
    <source>
        <strain evidence="9">fig4</strain>
    </source>
</reference>
<dbReference type="InterPro" id="IPR007371">
    <property type="entry name" value="TPK_catalytic"/>
</dbReference>
<dbReference type="GO" id="GO:0005524">
    <property type="term" value="F:ATP binding"/>
    <property type="evidence" value="ECO:0007669"/>
    <property type="project" value="UniProtKB-KW"/>
</dbReference>
<evidence type="ECO:0000256" key="4">
    <source>
        <dbReference type="ARBA" id="ARBA00022840"/>
    </source>
</evidence>
<dbReference type="SUPFAM" id="SSF63862">
    <property type="entry name" value="Thiamin pyrophosphokinase, substrate-binding domain"/>
    <property type="match status" value="1"/>
</dbReference>
<dbReference type="GO" id="GO:0004788">
    <property type="term" value="F:thiamine diphosphokinase activity"/>
    <property type="evidence" value="ECO:0007669"/>
    <property type="project" value="UniProtKB-UniRule"/>
</dbReference>
<dbReference type="InterPro" id="IPR007373">
    <property type="entry name" value="Thiamin_PyroPKinase_B1-bd"/>
</dbReference>
<keyword evidence="9" id="KW-1185">Reference proteome</keyword>
<dbReference type="NCBIfam" id="TIGR01378">
    <property type="entry name" value="thi_PPkinase"/>
    <property type="match status" value="1"/>
</dbReference>
<dbReference type="PANTHER" id="PTHR41299">
    <property type="entry name" value="THIAMINE PYROPHOSPHOKINASE"/>
    <property type="match status" value="1"/>
</dbReference>
<proteinExistence type="predicted"/>
<keyword evidence="2" id="KW-0547">Nucleotide-binding</keyword>
<dbReference type="GO" id="GO:0009229">
    <property type="term" value="P:thiamine diphosphate biosynthetic process"/>
    <property type="evidence" value="ECO:0007669"/>
    <property type="project" value="InterPro"/>
</dbReference>
<dbReference type="InterPro" id="IPR006282">
    <property type="entry name" value="Thi_PPkinase"/>
</dbReference>
<dbReference type="Proteomes" id="UP000321062">
    <property type="component" value="Chromosome"/>
</dbReference>
<feature type="domain" description="Thiamin pyrophosphokinase catalytic" evidence="6">
    <location>
        <begin position="44"/>
        <end position="138"/>
    </location>
</feature>
<dbReference type="InterPro" id="IPR036759">
    <property type="entry name" value="TPK_catalytic_sf"/>
</dbReference>
<dbReference type="OrthoDB" id="7057856at2"/>
<gene>
    <name evidence="8" type="ORF">FNA67_17705</name>
</gene>
<dbReference type="InterPro" id="IPR053149">
    <property type="entry name" value="TPK"/>
</dbReference>
<evidence type="ECO:0000313" key="9">
    <source>
        <dbReference type="Proteomes" id="UP000321062"/>
    </source>
</evidence>
<accession>A0A5B9DS75</accession>
<evidence type="ECO:0000256" key="5">
    <source>
        <dbReference type="NCBIfam" id="TIGR01378"/>
    </source>
</evidence>
<dbReference type="KEGG" id="yti:FNA67_17705"/>
<evidence type="ECO:0000256" key="2">
    <source>
        <dbReference type="ARBA" id="ARBA00022741"/>
    </source>
</evidence>
<dbReference type="GO" id="GO:0006772">
    <property type="term" value="P:thiamine metabolic process"/>
    <property type="evidence" value="ECO:0007669"/>
    <property type="project" value="UniProtKB-UniRule"/>
</dbReference>
<dbReference type="InterPro" id="IPR036371">
    <property type="entry name" value="TPK_B1-bd_sf"/>
</dbReference>
<dbReference type="AlphaFoldDB" id="A0A5B9DS75"/>
<keyword evidence="1 8" id="KW-0808">Transferase</keyword>
<dbReference type="EMBL" id="CP041690">
    <property type="protein sequence ID" value="QEE21902.1"/>
    <property type="molecule type" value="Genomic_DNA"/>
</dbReference>
<sequence>MRHRESYRSVQDPNQSGLPFVVDGLLVIVGGGAVDVPLLKRLSAQGARLVGADSGGDAIMEAGLVPDAIIGDLDSISDPEGWPEATRVFHIGEQITTDFEKSLYSTRAPVTVALGMTGRRFDHTLSAISAATRFARERRIILSDEHDVALAMSGPFAFRLPKGERVSIYPLAPIDFVHSEGLLYPLDGLHLEQGGLIGTSNESLTERIEIEPADDTPWLLIVEKSHLPALLSALRR</sequence>
<dbReference type="Gene3D" id="3.40.50.10240">
    <property type="entry name" value="Thiamin pyrophosphokinase, catalytic domain"/>
    <property type="match status" value="1"/>
</dbReference>